<comment type="caution">
    <text evidence="2">The sequence shown here is derived from an EMBL/GenBank/DDBJ whole genome shotgun (WGS) entry which is preliminary data.</text>
</comment>
<feature type="compositionally biased region" description="Low complexity" evidence="1">
    <location>
        <begin position="41"/>
        <end position="56"/>
    </location>
</feature>
<dbReference type="AlphaFoldDB" id="M0MB86"/>
<dbReference type="EMBL" id="AOMA01000060">
    <property type="protein sequence ID" value="EMA41909.1"/>
    <property type="molecule type" value="Genomic_DNA"/>
</dbReference>
<reference evidence="2 3" key="1">
    <citation type="journal article" date="2014" name="PLoS Genet.">
        <title>Phylogenetically driven sequencing of extremely halophilic archaea reveals strategies for static and dynamic osmo-response.</title>
        <authorList>
            <person name="Becker E.A."/>
            <person name="Seitzer P.M."/>
            <person name="Tritt A."/>
            <person name="Larsen D."/>
            <person name="Krusor M."/>
            <person name="Yao A.I."/>
            <person name="Wu D."/>
            <person name="Madern D."/>
            <person name="Eisen J.A."/>
            <person name="Darling A.E."/>
            <person name="Facciotti M.T."/>
        </authorList>
    </citation>
    <scope>NUCLEOTIDE SEQUENCE [LARGE SCALE GENOMIC DNA]</scope>
    <source>
        <strain evidence="2 3">JCM 10879</strain>
    </source>
</reference>
<protein>
    <submittedName>
        <fullName evidence="2">Uncharacterized protein</fullName>
    </submittedName>
</protein>
<feature type="region of interest" description="Disordered" evidence="1">
    <location>
        <begin position="1"/>
        <end position="57"/>
    </location>
</feature>
<dbReference type="Proteomes" id="UP000011607">
    <property type="component" value="Unassembled WGS sequence"/>
</dbReference>
<gene>
    <name evidence="2" type="ORF">C446_04460</name>
</gene>
<evidence type="ECO:0000313" key="3">
    <source>
        <dbReference type="Proteomes" id="UP000011607"/>
    </source>
</evidence>
<evidence type="ECO:0000313" key="2">
    <source>
        <dbReference type="EMBL" id="EMA41909.1"/>
    </source>
</evidence>
<keyword evidence="3" id="KW-1185">Reference proteome</keyword>
<proteinExistence type="predicted"/>
<accession>M0MB86</accession>
<feature type="compositionally biased region" description="Basic and acidic residues" evidence="1">
    <location>
        <begin position="9"/>
        <end position="21"/>
    </location>
</feature>
<sequence>MSTRNRTHARTESESPLDKPTDPTATAGLTDDITPDDAATDDPASSSSAAAVAPATFSRRRTDRLENLIDDWNAAFAGSSGR</sequence>
<dbReference type="RefSeq" id="WP_006671849.1">
    <property type="nucleotide sequence ID" value="NZ_AOMA01000060.1"/>
</dbReference>
<organism evidence="2 3">
    <name type="scientific">Halobiforma nitratireducens JCM 10879</name>
    <dbReference type="NCBI Taxonomy" id="1227454"/>
    <lineage>
        <taxon>Archaea</taxon>
        <taxon>Methanobacteriati</taxon>
        <taxon>Methanobacteriota</taxon>
        <taxon>Stenosarchaea group</taxon>
        <taxon>Halobacteria</taxon>
        <taxon>Halobacteriales</taxon>
        <taxon>Natrialbaceae</taxon>
        <taxon>Halobiforma</taxon>
    </lineage>
</organism>
<evidence type="ECO:0000256" key="1">
    <source>
        <dbReference type="SAM" id="MobiDB-lite"/>
    </source>
</evidence>
<name>M0MB86_9EURY</name>